<feature type="region of interest" description="Disordered" evidence="1">
    <location>
        <begin position="1"/>
        <end position="88"/>
    </location>
</feature>
<dbReference type="GeneID" id="6503323"/>
<feature type="compositionally biased region" description="Basic and acidic residues" evidence="1">
    <location>
        <begin position="67"/>
        <end position="79"/>
    </location>
</feature>
<proteinExistence type="predicted"/>
<sequence>MGYPGQGGYPNYYYSPPRNGARRNPPGVGYPQDPNCYRDGYRNGRNGFQDDRRAFPRDGVGGQPPNRRRDCRCDKKNKNPVDIGGPDGMSGGGETCNCVSPEDYTMQSNQPGLRECDCTDSEDGQFGGTPTNTMHDAMSNLEGYEDEMRWQANMHQQNVVVADNNKTSYRCITVPICITTGKKECCQCCKCAVAQNAMDEEQYEEQDCTCNPQGKCNCVANGGLEDEFGCECDLTNLERLLRELLPNSYCKCFLRKKRRKRIRKKWAPKKFYDRFASPPFVINPIPRCRPCCYPSCSGGNCFPCFNACGW</sequence>
<dbReference type="SMR" id="B3MUK4"/>
<accession>B3MUK4</accession>
<dbReference type="InParanoid" id="B3MUK4"/>
<dbReference type="KEGG" id="dan:6503323"/>
<reference evidence="2 3" key="1">
    <citation type="journal article" date="2007" name="Nature">
        <title>Evolution of genes and genomes on the Drosophila phylogeny.</title>
        <authorList>
            <consortium name="Drosophila 12 Genomes Consortium"/>
            <person name="Clark A.G."/>
            <person name="Eisen M.B."/>
            <person name="Smith D.R."/>
            <person name="Bergman C.M."/>
            <person name="Oliver B."/>
            <person name="Markow T.A."/>
            <person name="Kaufman T.C."/>
            <person name="Kellis M."/>
            <person name="Gelbart W."/>
            <person name="Iyer V.N."/>
            <person name="Pollard D.A."/>
            <person name="Sackton T.B."/>
            <person name="Larracuente A.M."/>
            <person name="Singh N.D."/>
            <person name="Abad J.P."/>
            <person name="Abt D.N."/>
            <person name="Adryan B."/>
            <person name="Aguade M."/>
            <person name="Akashi H."/>
            <person name="Anderson W.W."/>
            <person name="Aquadro C.F."/>
            <person name="Ardell D.H."/>
            <person name="Arguello R."/>
            <person name="Artieri C.G."/>
            <person name="Barbash D.A."/>
            <person name="Barker D."/>
            <person name="Barsanti P."/>
            <person name="Batterham P."/>
            <person name="Batzoglou S."/>
            <person name="Begun D."/>
            <person name="Bhutkar A."/>
            <person name="Blanco E."/>
            <person name="Bosak S.A."/>
            <person name="Bradley R.K."/>
            <person name="Brand A.D."/>
            <person name="Brent M.R."/>
            <person name="Brooks A.N."/>
            <person name="Brown R.H."/>
            <person name="Butlin R.K."/>
            <person name="Caggese C."/>
            <person name="Calvi B.R."/>
            <person name="Bernardo de Carvalho A."/>
            <person name="Caspi A."/>
            <person name="Castrezana S."/>
            <person name="Celniker S.E."/>
            <person name="Chang J.L."/>
            <person name="Chapple C."/>
            <person name="Chatterji S."/>
            <person name="Chinwalla A."/>
            <person name="Civetta A."/>
            <person name="Clifton S.W."/>
            <person name="Comeron J.M."/>
            <person name="Costello J.C."/>
            <person name="Coyne J.A."/>
            <person name="Daub J."/>
            <person name="David R.G."/>
            <person name="Delcher A.L."/>
            <person name="Delehaunty K."/>
            <person name="Do C.B."/>
            <person name="Ebling H."/>
            <person name="Edwards K."/>
            <person name="Eickbush T."/>
            <person name="Evans J.D."/>
            <person name="Filipski A."/>
            <person name="Findeiss S."/>
            <person name="Freyhult E."/>
            <person name="Fulton L."/>
            <person name="Fulton R."/>
            <person name="Garcia A.C."/>
            <person name="Gardiner A."/>
            <person name="Garfield D.A."/>
            <person name="Garvin B.E."/>
            <person name="Gibson G."/>
            <person name="Gilbert D."/>
            <person name="Gnerre S."/>
            <person name="Godfrey J."/>
            <person name="Good R."/>
            <person name="Gotea V."/>
            <person name="Gravely B."/>
            <person name="Greenberg A.J."/>
            <person name="Griffiths-Jones S."/>
            <person name="Gross S."/>
            <person name="Guigo R."/>
            <person name="Gustafson E.A."/>
            <person name="Haerty W."/>
            <person name="Hahn M.W."/>
            <person name="Halligan D.L."/>
            <person name="Halpern A.L."/>
            <person name="Halter G.M."/>
            <person name="Han M.V."/>
            <person name="Heger A."/>
            <person name="Hillier L."/>
            <person name="Hinrichs A.S."/>
            <person name="Holmes I."/>
            <person name="Hoskins R.A."/>
            <person name="Hubisz M.J."/>
            <person name="Hultmark D."/>
            <person name="Huntley M.A."/>
            <person name="Jaffe D.B."/>
            <person name="Jagadeeshan S."/>
            <person name="Jeck W.R."/>
            <person name="Johnson J."/>
            <person name="Jones C.D."/>
            <person name="Jordan W.C."/>
            <person name="Karpen G.H."/>
            <person name="Kataoka E."/>
            <person name="Keightley P.D."/>
            <person name="Kheradpour P."/>
            <person name="Kirkness E.F."/>
            <person name="Koerich L.B."/>
            <person name="Kristiansen K."/>
            <person name="Kudrna D."/>
            <person name="Kulathinal R.J."/>
            <person name="Kumar S."/>
            <person name="Kwok R."/>
            <person name="Lander E."/>
            <person name="Langley C.H."/>
            <person name="Lapoint R."/>
            <person name="Lazzaro B.P."/>
            <person name="Lee S.J."/>
            <person name="Levesque L."/>
            <person name="Li R."/>
            <person name="Lin C.F."/>
            <person name="Lin M.F."/>
            <person name="Lindblad-Toh K."/>
            <person name="Llopart A."/>
            <person name="Long M."/>
            <person name="Low L."/>
            <person name="Lozovsky E."/>
            <person name="Lu J."/>
            <person name="Luo M."/>
            <person name="Machado C.A."/>
            <person name="Makalowski W."/>
            <person name="Marzo M."/>
            <person name="Matsuda M."/>
            <person name="Matzkin L."/>
            <person name="McAllister B."/>
            <person name="McBride C.S."/>
            <person name="McKernan B."/>
            <person name="McKernan K."/>
            <person name="Mendez-Lago M."/>
            <person name="Minx P."/>
            <person name="Mollenhauer M.U."/>
            <person name="Montooth K."/>
            <person name="Mount S.M."/>
            <person name="Mu X."/>
            <person name="Myers E."/>
            <person name="Negre B."/>
            <person name="Newfeld S."/>
            <person name="Nielsen R."/>
            <person name="Noor M.A."/>
            <person name="O'Grady P."/>
            <person name="Pachter L."/>
            <person name="Papaceit M."/>
            <person name="Parisi M.J."/>
            <person name="Parisi M."/>
            <person name="Parts L."/>
            <person name="Pedersen J.S."/>
            <person name="Pesole G."/>
            <person name="Phillippy A.M."/>
            <person name="Ponting C.P."/>
            <person name="Pop M."/>
            <person name="Porcelli D."/>
            <person name="Powell J.R."/>
            <person name="Prohaska S."/>
            <person name="Pruitt K."/>
            <person name="Puig M."/>
            <person name="Quesneville H."/>
            <person name="Ram K.R."/>
            <person name="Rand D."/>
            <person name="Rasmussen M.D."/>
            <person name="Reed L.K."/>
            <person name="Reenan R."/>
            <person name="Reily A."/>
            <person name="Remington K.A."/>
            <person name="Rieger T.T."/>
            <person name="Ritchie M.G."/>
            <person name="Robin C."/>
            <person name="Rogers Y.H."/>
            <person name="Rohde C."/>
            <person name="Rozas J."/>
            <person name="Rubenfield M.J."/>
            <person name="Ruiz A."/>
            <person name="Russo S."/>
            <person name="Salzberg S.L."/>
            <person name="Sanchez-Gracia A."/>
            <person name="Saranga D.J."/>
            <person name="Sato H."/>
            <person name="Schaeffer S.W."/>
            <person name="Schatz M.C."/>
            <person name="Schlenke T."/>
            <person name="Schwartz R."/>
            <person name="Segarra C."/>
            <person name="Singh R.S."/>
            <person name="Sirot L."/>
            <person name="Sirota M."/>
            <person name="Sisneros N.B."/>
            <person name="Smith C.D."/>
            <person name="Smith T.F."/>
            <person name="Spieth J."/>
            <person name="Stage D.E."/>
            <person name="Stark A."/>
            <person name="Stephan W."/>
            <person name="Strausberg R.L."/>
            <person name="Strempel S."/>
            <person name="Sturgill D."/>
            <person name="Sutton G."/>
            <person name="Sutton G.G."/>
            <person name="Tao W."/>
            <person name="Teichmann S."/>
            <person name="Tobari Y.N."/>
            <person name="Tomimura Y."/>
            <person name="Tsolas J.M."/>
            <person name="Valente V.L."/>
            <person name="Venter E."/>
            <person name="Venter J.C."/>
            <person name="Vicario S."/>
            <person name="Vieira F.G."/>
            <person name="Vilella A.J."/>
            <person name="Villasante A."/>
            <person name="Walenz B."/>
            <person name="Wang J."/>
            <person name="Wasserman M."/>
            <person name="Watts T."/>
            <person name="Wilson D."/>
            <person name="Wilson R.K."/>
            <person name="Wing R.A."/>
            <person name="Wolfner M.F."/>
            <person name="Wong A."/>
            <person name="Wong G.K."/>
            <person name="Wu C.I."/>
            <person name="Wu G."/>
            <person name="Yamamoto D."/>
            <person name="Yang H.P."/>
            <person name="Yang S.P."/>
            <person name="Yorke J.A."/>
            <person name="Yoshida K."/>
            <person name="Zdobnov E."/>
            <person name="Zhang P."/>
            <person name="Zhang Y."/>
            <person name="Zimin A.V."/>
            <person name="Baldwin J."/>
            <person name="Abdouelleil A."/>
            <person name="Abdulkadir J."/>
            <person name="Abebe A."/>
            <person name="Abera B."/>
            <person name="Abreu J."/>
            <person name="Acer S.C."/>
            <person name="Aftuck L."/>
            <person name="Alexander A."/>
            <person name="An P."/>
            <person name="Anderson E."/>
            <person name="Anderson S."/>
            <person name="Arachi H."/>
            <person name="Azer M."/>
            <person name="Bachantsang P."/>
            <person name="Barry A."/>
            <person name="Bayul T."/>
            <person name="Berlin A."/>
            <person name="Bessette D."/>
            <person name="Bloom T."/>
            <person name="Blye J."/>
            <person name="Boguslavskiy L."/>
            <person name="Bonnet C."/>
            <person name="Boukhgalter B."/>
            <person name="Bourzgui I."/>
            <person name="Brown A."/>
            <person name="Cahill P."/>
            <person name="Channer S."/>
            <person name="Cheshatsang Y."/>
            <person name="Chuda L."/>
            <person name="Citroen M."/>
            <person name="Collymore A."/>
            <person name="Cooke P."/>
            <person name="Costello M."/>
            <person name="D'Aco K."/>
            <person name="Daza R."/>
            <person name="De Haan G."/>
            <person name="DeGray S."/>
            <person name="DeMaso C."/>
            <person name="Dhargay N."/>
            <person name="Dooley K."/>
            <person name="Dooley E."/>
            <person name="Doricent M."/>
            <person name="Dorje P."/>
            <person name="Dorjee K."/>
            <person name="Dupes A."/>
            <person name="Elong R."/>
            <person name="Falk J."/>
            <person name="Farina A."/>
            <person name="Faro S."/>
            <person name="Ferguson D."/>
            <person name="Fisher S."/>
            <person name="Foley C.D."/>
            <person name="Franke A."/>
            <person name="Friedrich D."/>
            <person name="Gadbois L."/>
            <person name="Gearin G."/>
            <person name="Gearin C.R."/>
            <person name="Giannoukos G."/>
            <person name="Goode T."/>
            <person name="Graham J."/>
            <person name="Grandbois E."/>
            <person name="Grewal S."/>
            <person name="Gyaltsen K."/>
            <person name="Hafez N."/>
            <person name="Hagos B."/>
            <person name="Hall J."/>
            <person name="Henson C."/>
            <person name="Hollinger A."/>
            <person name="Honan T."/>
            <person name="Huard M.D."/>
            <person name="Hughes L."/>
            <person name="Hurhula B."/>
            <person name="Husby M.E."/>
            <person name="Kamat A."/>
            <person name="Kanga B."/>
            <person name="Kashin S."/>
            <person name="Khazanovich D."/>
            <person name="Kisner P."/>
            <person name="Lance K."/>
            <person name="Lara M."/>
            <person name="Lee W."/>
            <person name="Lennon N."/>
            <person name="Letendre F."/>
            <person name="LeVine R."/>
            <person name="Lipovsky A."/>
            <person name="Liu X."/>
            <person name="Liu J."/>
            <person name="Liu S."/>
            <person name="Lokyitsang T."/>
            <person name="Lokyitsang Y."/>
            <person name="Lubonja R."/>
            <person name="Lui A."/>
            <person name="MacDonald P."/>
            <person name="Magnisalis V."/>
            <person name="Maru K."/>
            <person name="Matthews C."/>
            <person name="McCusker W."/>
            <person name="McDonough S."/>
            <person name="Mehta T."/>
            <person name="Meldrim J."/>
            <person name="Meneus L."/>
            <person name="Mihai O."/>
            <person name="Mihalev A."/>
            <person name="Mihova T."/>
            <person name="Mittelman R."/>
            <person name="Mlenga V."/>
            <person name="Montmayeur A."/>
            <person name="Mulrain L."/>
            <person name="Navidi A."/>
            <person name="Naylor J."/>
            <person name="Negash T."/>
            <person name="Nguyen T."/>
            <person name="Nguyen N."/>
            <person name="Nicol R."/>
            <person name="Norbu C."/>
            <person name="Norbu N."/>
            <person name="Novod N."/>
            <person name="O'Neill B."/>
            <person name="Osman S."/>
            <person name="Markiewicz E."/>
            <person name="Oyono O.L."/>
            <person name="Patti C."/>
            <person name="Phunkhang P."/>
            <person name="Pierre F."/>
            <person name="Priest M."/>
            <person name="Raghuraman S."/>
            <person name="Rege F."/>
            <person name="Reyes R."/>
            <person name="Rise C."/>
            <person name="Rogov P."/>
            <person name="Ross K."/>
            <person name="Ryan E."/>
            <person name="Settipalli S."/>
            <person name="Shea T."/>
            <person name="Sherpa N."/>
            <person name="Shi L."/>
            <person name="Shih D."/>
            <person name="Sparrow T."/>
            <person name="Spaulding J."/>
            <person name="Stalker J."/>
            <person name="Stange-Thomann N."/>
            <person name="Stavropoulos S."/>
            <person name="Stone C."/>
            <person name="Strader C."/>
            <person name="Tesfaye S."/>
            <person name="Thomson T."/>
            <person name="Thoulutsang Y."/>
            <person name="Thoulutsang D."/>
            <person name="Topham K."/>
            <person name="Topping I."/>
            <person name="Tsamla T."/>
            <person name="Vassiliev H."/>
            <person name="Vo A."/>
            <person name="Wangchuk T."/>
            <person name="Wangdi T."/>
            <person name="Weiand M."/>
            <person name="Wilkinson J."/>
            <person name="Wilson A."/>
            <person name="Yadav S."/>
            <person name="Young G."/>
            <person name="Yu Q."/>
            <person name="Zembek L."/>
            <person name="Zhong D."/>
            <person name="Zimmer A."/>
            <person name="Zwirko Z."/>
            <person name="Jaffe D.B."/>
            <person name="Alvarez P."/>
            <person name="Brockman W."/>
            <person name="Butler J."/>
            <person name="Chin C."/>
            <person name="Gnerre S."/>
            <person name="Grabherr M."/>
            <person name="Kleber M."/>
            <person name="Mauceli E."/>
            <person name="MacCallum I."/>
        </authorList>
    </citation>
    <scope>NUCLEOTIDE SEQUENCE [LARGE SCALE GENOMIC DNA]</scope>
    <source>
        <strain evidence="3">Tucson 14024-0371.13</strain>
    </source>
</reference>
<dbReference type="EMBL" id="CH902624">
    <property type="protein sequence ID" value="EDV33533.2"/>
    <property type="molecule type" value="Genomic_DNA"/>
</dbReference>
<dbReference type="OrthoDB" id="7873202at2759"/>
<evidence type="ECO:0000256" key="1">
    <source>
        <dbReference type="SAM" id="MobiDB-lite"/>
    </source>
</evidence>
<evidence type="ECO:0000313" key="2">
    <source>
        <dbReference type="EMBL" id="EDV33533.2"/>
    </source>
</evidence>
<organism evidence="2 3">
    <name type="scientific">Drosophila ananassae</name>
    <name type="common">Fruit fly</name>
    <dbReference type="NCBI Taxonomy" id="7217"/>
    <lineage>
        <taxon>Eukaryota</taxon>
        <taxon>Metazoa</taxon>
        <taxon>Ecdysozoa</taxon>
        <taxon>Arthropoda</taxon>
        <taxon>Hexapoda</taxon>
        <taxon>Insecta</taxon>
        <taxon>Pterygota</taxon>
        <taxon>Neoptera</taxon>
        <taxon>Endopterygota</taxon>
        <taxon>Diptera</taxon>
        <taxon>Brachycera</taxon>
        <taxon>Muscomorpha</taxon>
        <taxon>Ephydroidea</taxon>
        <taxon>Drosophilidae</taxon>
        <taxon>Drosophila</taxon>
        <taxon>Sophophora</taxon>
    </lineage>
</organism>
<dbReference type="Proteomes" id="UP000007801">
    <property type="component" value="Unassembled WGS sequence"/>
</dbReference>
<evidence type="ECO:0000313" key="3">
    <source>
        <dbReference type="Proteomes" id="UP000007801"/>
    </source>
</evidence>
<keyword evidence="3" id="KW-1185">Reference proteome</keyword>
<dbReference type="HOGENOM" id="CLU_661010_0_0_1"/>
<feature type="compositionally biased region" description="Low complexity" evidence="1">
    <location>
        <begin position="9"/>
        <end position="27"/>
    </location>
</feature>
<protein>
    <submittedName>
        <fullName evidence="2">Uncharacterized protein</fullName>
    </submittedName>
</protein>
<dbReference type="AlphaFoldDB" id="B3MUK4"/>
<gene>
    <name evidence="2" type="primary">Dana\GF20622</name>
    <name evidence="2" type="synonym">dana_GLEANR_356</name>
    <name evidence="2" type="ORF">GF20622</name>
</gene>
<name>B3MUK4_DROAN</name>